<feature type="region of interest" description="Disordered" evidence="11">
    <location>
        <begin position="194"/>
        <end position="225"/>
    </location>
</feature>
<dbReference type="GO" id="GO:0031965">
    <property type="term" value="C:nuclear membrane"/>
    <property type="evidence" value="ECO:0007669"/>
    <property type="project" value="UniProtKB-SubCell"/>
</dbReference>
<dbReference type="InterPro" id="IPR037274">
    <property type="entry name" value="Znf_CHY_sf"/>
</dbReference>
<dbReference type="STRING" id="188477.A0A3S1H7F9"/>
<dbReference type="InterPro" id="IPR036855">
    <property type="entry name" value="Znf_CCCH_sf"/>
</dbReference>
<dbReference type="Pfam" id="PF05495">
    <property type="entry name" value="zf-CHY"/>
    <property type="match status" value="1"/>
</dbReference>
<feature type="domain" description="C3H1-type" evidence="12">
    <location>
        <begin position="1"/>
        <end position="28"/>
    </location>
</feature>
<protein>
    <recommendedName>
        <fullName evidence="7">Nucleoporin NUP42</fullName>
    </recommendedName>
    <alternativeName>
        <fullName evidence="8">Nucleoporin-like protein 2</fullName>
    </alternativeName>
</protein>
<keyword evidence="5" id="KW-0539">Nucleus</keyword>
<dbReference type="InterPro" id="IPR000571">
    <property type="entry name" value="Znf_CCCH"/>
</dbReference>
<dbReference type="Pfam" id="PF18044">
    <property type="entry name" value="zf-CCCH_4"/>
    <property type="match status" value="1"/>
</dbReference>
<dbReference type="SUPFAM" id="SSF90229">
    <property type="entry name" value="CCCH zinc finger"/>
    <property type="match status" value="2"/>
</dbReference>
<feature type="domain" description="C3H1-type" evidence="12">
    <location>
        <begin position="163"/>
        <end position="190"/>
    </location>
</feature>
<dbReference type="EMBL" id="RQTK01000904">
    <property type="protein sequence ID" value="RUS73744.1"/>
    <property type="molecule type" value="Genomic_DNA"/>
</dbReference>
<feature type="zinc finger region" description="C3H1-type" evidence="10">
    <location>
        <begin position="163"/>
        <end position="190"/>
    </location>
</feature>
<feature type="region of interest" description="Disordered" evidence="11">
    <location>
        <begin position="752"/>
        <end position="772"/>
    </location>
</feature>
<evidence type="ECO:0000256" key="5">
    <source>
        <dbReference type="ARBA" id="ARBA00023242"/>
    </source>
</evidence>
<feature type="zinc finger region" description="C3H1-type" evidence="10">
    <location>
        <begin position="81"/>
        <end position="108"/>
    </location>
</feature>
<keyword evidence="3 9" id="KW-0863">Zinc-finger</keyword>
<feature type="region of interest" description="Disordered" evidence="11">
    <location>
        <begin position="413"/>
        <end position="472"/>
    </location>
</feature>
<feature type="zinc finger region" description="C3H1-type" evidence="10">
    <location>
        <begin position="1"/>
        <end position="28"/>
    </location>
</feature>
<sequence>MSLTVCKFYLSNQSCRFGKHCRFFHPEKAPPSSNIVPESEEQHEAVRQASNITQIASLQLTDQEVKLSSQNEALNKNPRKAAHQPVCPHFARGWCRYGKSCRLSHAQPQRAFSKSAKGKPIPPRFYRAEKESSHSIPEDVGSQDTICDNTRVLPDLPDGVQKKQFRKKCAFFKSGQCKKGANCKFVHEKQSISNKVTNPAKEDVSPVPANEAGKKAPEKVLSSQSVTNYAHPKGFNRVTGRPRSHLVFTLAELEAVGRDKVRNDEIEVIKKRFPADKINHKNDGESFVARINFTPSDPDWPFDVKDFTIDFKIPPTYPKETLSVTLPSDQDLPITVRRYVEVSIQEWIIDRQNQLAQNGKVELLFRPFLRWLDRNIEEITTEALLQLKRELTAKAVGFEFIPAKNLQARFKSISESSGNDDKEELATRSENDGESDNSDEDDNERTSDDDGDDDDVKEEETSKVSQSLELQPQQRGTEISLKYLQLKDNASGLLFQRLKVILQCGRCKSHVDVYVSQGSITCTTCHKCNSDMYVTYRPALLHQFSSVLGYLDLDGCEAFDLVFQDCRASVSCMACSKQTIIDGLVTGQVINSWCKACNANLKLATEAIKLTKLAPSGVDTNSGPVIKTATSKAKKPLKDPSIREGYPLPQFGTCKHYKQSFRWLRFPCCGKAYPCDVCHDQQEDHDMTLANRMICGHCCKEQNFSASRPCSGCGGHMTRVRSAHWEGGSGCRDKISMSKGDIQKYKNMNKTVSNKKKMESGSKTKKTKLRHA</sequence>
<dbReference type="AlphaFoldDB" id="A0A3S1H7F9"/>
<dbReference type="OrthoDB" id="411372at2759"/>
<dbReference type="InterPro" id="IPR041367">
    <property type="entry name" value="Znf-CCCH_4"/>
</dbReference>
<dbReference type="PROSITE" id="PS50103">
    <property type="entry name" value="ZF_C3H1"/>
    <property type="match status" value="3"/>
</dbReference>
<reference evidence="14 15" key="1">
    <citation type="submission" date="2019-01" db="EMBL/GenBank/DDBJ databases">
        <title>A draft genome assembly of the solar-powered sea slug Elysia chlorotica.</title>
        <authorList>
            <person name="Cai H."/>
            <person name="Li Q."/>
            <person name="Fang X."/>
            <person name="Li J."/>
            <person name="Curtis N.E."/>
            <person name="Altenburger A."/>
            <person name="Shibata T."/>
            <person name="Feng M."/>
            <person name="Maeda T."/>
            <person name="Schwartz J.A."/>
            <person name="Shigenobu S."/>
            <person name="Lundholm N."/>
            <person name="Nishiyama T."/>
            <person name="Yang H."/>
            <person name="Hasebe M."/>
            <person name="Li S."/>
            <person name="Pierce S.K."/>
            <person name="Wang J."/>
        </authorList>
    </citation>
    <scope>NUCLEOTIDE SEQUENCE [LARGE SCALE GENOMIC DNA]</scope>
    <source>
        <strain evidence="14">EC2010</strain>
        <tissue evidence="14">Whole organism of an adult</tissue>
    </source>
</reference>
<dbReference type="SMART" id="SM00356">
    <property type="entry name" value="ZnF_C3H1"/>
    <property type="match status" value="3"/>
</dbReference>
<organism evidence="14 15">
    <name type="scientific">Elysia chlorotica</name>
    <name type="common">Eastern emerald elysia</name>
    <name type="synonym">Sea slug</name>
    <dbReference type="NCBI Taxonomy" id="188477"/>
    <lineage>
        <taxon>Eukaryota</taxon>
        <taxon>Metazoa</taxon>
        <taxon>Spiralia</taxon>
        <taxon>Lophotrochozoa</taxon>
        <taxon>Mollusca</taxon>
        <taxon>Gastropoda</taxon>
        <taxon>Heterobranchia</taxon>
        <taxon>Euthyneura</taxon>
        <taxon>Panpulmonata</taxon>
        <taxon>Sacoglossa</taxon>
        <taxon>Placobranchoidea</taxon>
        <taxon>Plakobranchidae</taxon>
        <taxon>Elysia</taxon>
    </lineage>
</organism>
<evidence type="ECO:0000256" key="4">
    <source>
        <dbReference type="ARBA" id="ARBA00022833"/>
    </source>
</evidence>
<name>A0A3S1H7F9_ELYCH</name>
<comment type="function">
    <text evidence="6">Required for the export of mRNAs containing poly(A) tails from the nucleus into the cytoplasm.</text>
</comment>
<evidence type="ECO:0000259" key="13">
    <source>
        <dbReference type="PROSITE" id="PS51266"/>
    </source>
</evidence>
<dbReference type="Pfam" id="PF14608">
    <property type="entry name" value="zf-CCCH_2"/>
    <property type="match status" value="2"/>
</dbReference>
<comment type="subcellular location">
    <subcellularLocation>
        <location evidence="1">Nucleus membrane</location>
        <topology evidence="1">Peripheral membrane protein</topology>
        <orientation evidence="1">Cytoplasmic side</orientation>
    </subcellularLocation>
</comment>
<evidence type="ECO:0000313" key="15">
    <source>
        <dbReference type="Proteomes" id="UP000271974"/>
    </source>
</evidence>
<feature type="compositionally biased region" description="Basic residues" evidence="11">
    <location>
        <begin position="763"/>
        <end position="772"/>
    </location>
</feature>
<evidence type="ECO:0000256" key="11">
    <source>
        <dbReference type="SAM" id="MobiDB-lite"/>
    </source>
</evidence>
<evidence type="ECO:0000256" key="7">
    <source>
        <dbReference type="ARBA" id="ARBA00039886"/>
    </source>
</evidence>
<keyword evidence="4 10" id="KW-0862">Zinc</keyword>
<evidence type="ECO:0000313" key="14">
    <source>
        <dbReference type="EMBL" id="RUS73744.1"/>
    </source>
</evidence>
<dbReference type="GO" id="GO:0008270">
    <property type="term" value="F:zinc ion binding"/>
    <property type="evidence" value="ECO:0007669"/>
    <property type="project" value="UniProtKB-KW"/>
</dbReference>
<comment type="caution">
    <text evidence="14">The sequence shown here is derived from an EMBL/GenBank/DDBJ whole genome shotgun (WGS) entry which is preliminary data.</text>
</comment>
<dbReference type="PANTHER" id="PTHR46527:SF1">
    <property type="entry name" value="NUCLEOPORIN NUP42"/>
    <property type="match status" value="1"/>
</dbReference>
<dbReference type="InterPro" id="IPR051767">
    <property type="entry name" value="Nucleoporin_NUP42"/>
</dbReference>
<evidence type="ECO:0000256" key="6">
    <source>
        <dbReference type="ARBA" id="ARBA00037262"/>
    </source>
</evidence>
<dbReference type="PANTHER" id="PTHR46527">
    <property type="entry name" value="NUCLEOPORIN-LIKE PROTEIN 2"/>
    <property type="match status" value="1"/>
</dbReference>
<gene>
    <name evidence="14" type="ORF">EGW08_018481</name>
</gene>
<evidence type="ECO:0000259" key="12">
    <source>
        <dbReference type="PROSITE" id="PS50103"/>
    </source>
</evidence>
<accession>A0A3S1H7F9</accession>
<keyword evidence="15" id="KW-1185">Reference proteome</keyword>
<evidence type="ECO:0000256" key="2">
    <source>
        <dbReference type="ARBA" id="ARBA00022723"/>
    </source>
</evidence>
<keyword evidence="2 10" id="KW-0479">Metal-binding</keyword>
<dbReference type="PROSITE" id="PS51266">
    <property type="entry name" value="ZF_CHY"/>
    <property type="match status" value="1"/>
</dbReference>
<evidence type="ECO:0000256" key="10">
    <source>
        <dbReference type="PROSITE-ProRule" id="PRU00723"/>
    </source>
</evidence>
<evidence type="ECO:0000256" key="9">
    <source>
        <dbReference type="PROSITE-ProRule" id="PRU00601"/>
    </source>
</evidence>
<feature type="compositionally biased region" description="Acidic residues" evidence="11">
    <location>
        <begin position="432"/>
        <end position="458"/>
    </location>
</feature>
<feature type="domain" description="C3H1-type" evidence="12">
    <location>
        <begin position="81"/>
        <end position="108"/>
    </location>
</feature>
<dbReference type="Gene3D" id="4.10.1000.10">
    <property type="entry name" value="Zinc finger, CCCH-type"/>
    <property type="match status" value="3"/>
</dbReference>
<feature type="compositionally biased region" description="Polar residues" evidence="11">
    <location>
        <begin position="463"/>
        <end position="472"/>
    </location>
</feature>
<proteinExistence type="predicted"/>
<dbReference type="SUPFAM" id="SSF161219">
    <property type="entry name" value="CHY zinc finger-like"/>
    <property type="match status" value="1"/>
</dbReference>
<dbReference type="InterPro" id="IPR008913">
    <property type="entry name" value="Znf_CHY"/>
</dbReference>
<feature type="domain" description="CHY-type" evidence="13">
    <location>
        <begin position="647"/>
        <end position="715"/>
    </location>
</feature>
<evidence type="ECO:0000256" key="1">
    <source>
        <dbReference type="ARBA" id="ARBA00004335"/>
    </source>
</evidence>
<dbReference type="Proteomes" id="UP000271974">
    <property type="component" value="Unassembled WGS sequence"/>
</dbReference>
<evidence type="ECO:0000256" key="8">
    <source>
        <dbReference type="ARBA" id="ARBA00042384"/>
    </source>
</evidence>
<evidence type="ECO:0000256" key="3">
    <source>
        <dbReference type="ARBA" id="ARBA00022771"/>
    </source>
</evidence>